<dbReference type="GO" id="GO:0003700">
    <property type="term" value="F:DNA-binding transcription factor activity"/>
    <property type="evidence" value="ECO:0007669"/>
    <property type="project" value="InterPro"/>
</dbReference>
<dbReference type="SUPFAM" id="SSF46785">
    <property type="entry name" value="Winged helix' DNA-binding domain"/>
    <property type="match status" value="1"/>
</dbReference>
<evidence type="ECO:0000313" key="6">
    <source>
        <dbReference type="Proteomes" id="UP000184245"/>
    </source>
</evidence>
<dbReference type="Pfam" id="PF00392">
    <property type="entry name" value="GntR"/>
    <property type="match status" value="1"/>
</dbReference>
<sequence>MAKVKSLVDQVYEYIIEKIKLGELSEGEKIDEAGLINEIGTSRTPIREALLLLAADRVLDNVPRKGFFVKKHNHAEEVNAYSVIACLETYAIRQVLPVLNDYDYVILSNMIDLMDTAINLNDYPHYVEQQEKFHAYCINKTNNQTLIEVIESIKRQFPRHTFNISQASDMYDTFRRSNEGHRAVLSAIKSKDIPALEKAVLNHWCWDTQTD</sequence>
<dbReference type="InterPro" id="IPR036388">
    <property type="entry name" value="WH-like_DNA-bd_sf"/>
</dbReference>
<dbReference type="Pfam" id="PF07729">
    <property type="entry name" value="FCD"/>
    <property type="match status" value="1"/>
</dbReference>
<keyword evidence="3" id="KW-0804">Transcription</keyword>
<dbReference type="Gene3D" id="1.10.10.10">
    <property type="entry name" value="Winged helix-like DNA-binding domain superfamily/Winged helix DNA-binding domain"/>
    <property type="match status" value="1"/>
</dbReference>
<keyword evidence="2 5" id="KW-0238">DNA-binding</keyword>
<dbReference type="GO" id="GO:0003677">
    <property type="term" value="F:DNA binding"/>
    <property type="evidence" value="ECO:0007669"/>
    <property type="project" value="UniProtKB-KW"/>
</dbReference>
<feature type="domain" description="HTH gntR-type" evidence="4">
    <location>
        <begin position="5"/>
        <end position="72"/>
    </location>
</feature>
<proteinExistence type="predicted"/>
<evidence type="ECO:0000256" key="3">
    <source>
        <dbReference type="ARBA" id="ARBA00023163"/>
    </source>
</evidence>
<dbReference type="PANTHER" id="PTHR43537">
    <property type="entry name" value="TRANSCRIPTIONAL REGULATOR, GNTR FAMILY"/>
    <property type="match status" value="1"/>
</dbReference>
<dbReference type="OrthoDB" id="389878at2"/>
<dbReference type="Gene3D" id="1.20.120.530">
    <property type="entry name" value="GntR ligand-binding domain-like"/>
    <property type="match status" value="1"/>
</dbReference>
<dbReference type="CDD" id="cd07377">
    <property type="entry name" value="WHTH_GntR"/>
    <property type="match status" value="1"/>
</dbReference>
<dbReference type="PROSITE" id="PS50949">
    <property type="entry name" value="HTH_GNTR"/>
    <property type="match status" value="1"/>
</dbReference>
<dbReference type="PANTHER" id="PTHR43537:SF5">
    <property type="entry name" value="UXU OPERON TRANSCRIPTIONAL REGULATOR"/>
    <property type="match status" value="1"/>
</dbReference>
<evidence type="ECO:0000259" key="4">
    <source>
        <dbReference type="PROSITE" id="PS50949"/>
    </source>
</evidence>
<dbReference type="AlphaFoldDB" id="A0A1M4Z320"/>
<keyword evidence="1" id="KW-0805">Transcription regulation</keyword>
<dbReference type="SUPFAM" id="SSF48008">
    <property type="entry name" value="GntR ligand-binding domain-like"/>
    <property type="match status" value="1"/>
</dbReference>
<accession>A0A1M4Z320</accession>
<name>A0A1M4Z320_9CLOT</name>
<evidence type="ECO:0000313" key="5">
    <source>
        <dbReference type="EMBL" id="SHF12358.1"/>
    </source>
</evidence>
<dbReference type="EMBL" id="FQVI01000013">
    <property type="protein sequence ID" value="SHF12358.1"/>
    <property type="molecule type" value="Genomic_DNA"/>
</dbReference>
<dbReference type="InterPro" id="IPR000524">
    <property type="entry name" value="Tscrpt_reg_HTH_GntR"/>
</dbReference>
<evidence type="ECO:0000256" key="1">
    <source>
        <dbReference type="ARBA" id="ARBA00023015"/>
    </source>
</evidence>
<dbReference type="InterPro" id="IPR008920">
    <property type="entry name" value="TF_FadR/GntR_C"/>
</dbReference>
<keyword evidence="6" id="KW-1185">Reference proteome</keyword>
<reference evidence="5 6" key="1">
    <citation type="submission" date="2016-11" db="EMBL/GenBank/DDBJ databases">
        <authorList>
            <person name="Jaros S."/>
            <person name="Januszkiewicz K."/>
            <person name="Wedrychowicz H."/>
        </authorList>
    </citation>
    <scope>NUCLEOTIDE SEQUENCE [LARGE SCALE GENOMIC DNA]</scope>
    <source>
        <strain evidence="5 6">DSM 17459</strain>
    </source>
</reference>
<dbReference type="InterPro" id="IPR011711">
    <property type="entry name" value="GntR_C"/>
</dbReference>
<dbReference type="InterPro" id="IPR036390">
    <property type="entry name" value="WH_DNA-bd_sf"/>
</dbReference>
<evidence type="ECO:0000256" key="2">
    <source>
        <dbReference type="ARBA" id="ARBA00023125"/>
    </source>
</evidence>
<dbReference type="RefSeq" id="WP_072852451.1">
    <property type="nucleotide sequence ID" value="NZ_FQVI01000013.1"/>
</dbReference>
<gene>
    <name evidence="5" type="ORF">SAMN02745158_02615</name>
</gene>
<dbReference type="SMART" id="SM00345">
    <property type="entry name" value="HTH_GNTR"/>
    <property type="match status" value="1"/>
</dbReference>
<protein>
    <submittedName>
        <fullName evidence="5">DNA-binding transcriptional regulator, GntR family</fullName>
    </submittedName>
</protein>
<dbReference type="Proteomes" id="UP000184245">
    <property type="component" value="Unassembled WGS sequence"/>
</dbReference>
<organism evidence="5 6">
    <name type="scientific">Lactonifactor longoviformis DSM 17459</name>
    <dbReference type="NCBI Taxonomy" id="1122155"/>
    <lineage>
        <taxon>Bacteria</taxon>
        <taxon>Bacillati</taxon>
        <taxon>Bacillota</taxon>
        <taxon>Clostridia</taxon>
        <taxon>Eubacteriales</taxon>
        <taxon>Clostridiaceae</taxon>
        <taxon>Lactonifactor</taxon>
    </lineage>
</organism>
<dbReference type="STRING" id="1122155.SAMN02745158_02615"/>